<evidence type="ECO:0000313" key="2">
    <source>
        <dbReference type="EMBL" id="KAK9097962.1"/>
    </source>
</evidence>
<feature type="transmembrane region" description="Helical" evidence="1">
    <location>
        <begin position="261"/>
        <end position="286"/>
    </location>
</feature>
<keyword evidence="1" id="KW-0812">Transmembrane</keyword>
<reference evidence="2 3" key="1">
    <citation type="submission" date="2024-01" db="EMBL/GenBank/DDBJ databases">
        <title>Genome assemblies of Stephania.</title>
        <authorList>
            <person name="Yang L."/>
        </authorList>
    </citation>
    <scope>NUCLEOTIDE SEQUENCE [LARGE SCALE GENOMIC DNA]</scope>
    <source>
        <strain evidence="2">YNDBR</strain>
        <tissue evidence="2">Leaf</tissue>
    </source>
</reference>
<feature type="transmembrane region" description="Helical" evidence="1">
    <location>
        <begin position="138"/>
        <end position="166"/>
    </location>
</feature>
<feature type="transmembrane region" description="Helical" evidence="1">
    <location>
        <begin position="36"/>
        <end position="55"/>
    </location>
</feature>
<feature type="transmembrane region" description="Helical" evidence="1">
    <location>
        <begin position="178"/>
        <end position="204"/>
    </location>
</feature>
<name>A0AAP0HUH6_9MAGN</name>
<feature type="transmembrane region" description="Helical" evidence="1">
    <location>
        <begin position="92"/>
        <end position="114"/>
    </location>
</feature>
<dbReference type="EMBL" id="JBBNAF010000011">
    <property type="protein sequence ID" value="KAK9097962.1"/>
    <property type="molecule type" value="Genomic_DNA"/>
</dbReference>
<evidence type="ECO:0000256" key="1">
    <source>
        <dbReference type="SAM" id="Phobius"/>
    </source>
</evidence>
<keyword evidence="3" id="KW-1185">Reference proteome</keyword>
<feature type="transmembrane region" description="Helical" evidence="1">
    <location>
        <begin position="225"/>
        <end position="249"/>
    </location>
</feature>
<dbReference type="AlphaFoldDB" id="A0AAP0HUH6"/>
<proteinExistence type="predicted"/>
<feature type="transmembrane region" description="Helical" evidence="1">
    <location>
        <begin position="489"/>
        <end position="506"/>
    </location>
</feature>
<dbReference type="Proteomes" id="UP001420932">
    <property type="component" value="Unassembled WGS sequence"/>
</dbReference>
<feature type="transmembrane region" description="Helical" evidence="1">
    <location>
        <begin position="397"/>
        <end position="424"/>
    </location>
</feature>
<feature type="transmembrane region" description="Helical" evidence="1">
    <location>
        <begin position="457"/>
        <end position="477"/>
    </location>
</feature>
<gene>
    <name evidence="2" type="ORF">Syun_025007</name>
</gene>
<feature type="transmembrane region" description="Helical" evidence="1">
    <location>
        <begin position="573"/>
        <end position="598"/>
    </location>
</feature>
<dbReference type="PANTHER" id="PTHR33133">
    <property type="entry name" value="OS08G0107100 PROTEIN-RELATED"/>
    <property type="match status" value="1"/>
</dbReference>
<feature type="transmembrane region" description="Helical" evidence="1">
    <location>
        <begin position="540"/>
        <end position="561"/>
    </location>
</feature>
<sequence length="702" mass="79430">MQATQAMRSTNESSEALDVAGIFGEASRLPFRNGKLMFFSIILIVLPLLSLLSVLHDSATEPFMEVLEDLIDIEPDEHPKMREVVVLFSLEFGFFLIFSVIALLGISFTVHYAVETHMRRLISVEELLVRTKTTWKRLVITFSSIVLITIAYISLIIPLVVPLVSISTFDAMTRRTRLIIGFSAAVLYLYFAVVSTLGIVVTIAEECYGLKALERARQLIRGQKAYVFILMLFLLLVYAPISLLFLLHLTEDDQSAVSRHAVGSFVAASFYIAQMFIYVVFTVFYYECRKSHGEKVEIESEEGHAAKVSISMEDMGDAKTTNVMLPETTKESNEVLEIKGVFDEVSSLPFKNSKHIIIYVFLLLPIALLCIFIHLTIPLLRKEAQLADDNSSKLTRPIILIFCFAACFYLIFHSTFLFGVILTVHHTGDLCKRKSSRLLELLSRTATTWKKTACSRLLSFLVAYSYLFLVIYLTMVFCFVSSPRVLTKFAGLLDFVIAIYHVYYMANSTLGYVMHILEEGNELKTLEKAEHMISGGNTRVYLMLLLLQLGTPISLLLVVRIRNPFQAGILLQYAMECVLVVLISISQLCIFTFFTAFYHESNKSQGQRSTDGTNSILMIPLSIKMAPSVGGESPELTELIILIFFLYCEASLHKEIKQTHGAILKDCNNMEEHRMVIILTRCFSVPVTCRILNLWLLYNLRL</sequence>
<dbReference type="PANTHER" id="PTHR33133:SF27">
    <property type="entry name" value="G-PROTEIN COUPLED RECEPTORS FAMILY 1 PROFILE DOMAIN-CONTAINING PROTEIN"/>
    <property type="match status" value="1"/>
</dbReference>
<keyword evidence="1" id="KW-1133">Transmembrane helix</keyword>
<feature type="transmembrane region" description="Helical" evidence="1">
    <location>
        <begin position="356"/>
        <end position="377"/>
    </location>
</feature>
<protein>
    <submittedName>
        <fullName evidence="2">Uncharacterized protein</fullName>
    </submittedName>
</protein>
<organism evidence="2 3">
    <name type="scientific">Stephania yunnanensis</name>
    <dbReference type="NCBI Taxonomy" id="152371"/>
    <lineage>
        <taxon>Eukaryota</taxon>
        <taxon>Viridiplantae</taxon>
        <taxon>Streptophyta</taxon>
        <taxon>Embryophyta</taxon>
        <taxon>Tracheophyta</taxon>
        <taxon>Spermatophyta</taxon>
        <taxon>Magnoliopsida</taxon>
        <taxon>Ranunculales</taxon>
        <taxon>Menispermaceae</taxon>
        <taxon>Menispermoideae</taxon>
        <taxon>Cissampelideae</taxon>
        <taxon>Stephania</taxon>
    </lineage>
</organism>
<comment type="caution">
    <text evidence="2">The sequence shown here is derived from an EMBL/GenBank/DDBJ whole genome shotgun (WGS) entry which is preliminary data.</text>
</comment>
<evidence type="ECO:0000313" key="3">
    <source>
        <dbReference type="Proteomes" id="UP001420932"/>
    </source>
</evidence>
<keyword evidence="1" id="KW-0472">Membrane</keyword>
<accession>A0AAP0HUH6</accession>